<sequence length="316" mass="37435">MALKMSENLTMTETDNFSLLYQNFENQFMELLRMNPFTLFLQKQAMEIDRLNKQLRDMEFKFESCINYTDLEQLKSKIGEIEIDFQRKQKESESLKSEVRYLKQENKDLKNQISRMTKDLNHLQTSAKEFDEVKERVVEIETQVQQNVEDNIAIEIRVNKLERAQLIRDVASAKNEKIKLRQYSGDSKFKKISQIHEKYKSPLTSELRERILKSIDLDPSYTQKNLLPAYNFFHALKQFSDRFLQGEDLNESSSLATYLCDPTLNFWPEIVSEKLVKNLFPDSLMVKHTFAAYDFIIEQASKYHEFAENNKKILES</sequence>
<evidence type="ECO:0000256" key="1">
    <source>
        <dbReference type="SAM" id="Coils"/>
    </source>
</evidence>
<feature type="coiled-coil region" evidence="1">
    <location>
        <begin position="41"/>
        <end position="143"/>
    </location>
</feature>
<comment type="caution">
    <text evidence="2">The sequence shown here is derived from an EMBL/GenBank/DDBJ whole genome shotgun (WGS) entry which is preliminary data.</text>
</comment>
<organism evidence="2 3">
    <name type="scientific">Acaulospora morrowiae</name>
    <dbReference type="NCBI Taxonomy" id="94023"/>
    <lineage>
        <taxon>Eukaryota</taxon>
        <taxon>Fungi</taxon>
        <taxon>Fungi incertae sedis</taxon>
        <taxon>Mucoromycota</taxon>
        <taxon>Glomeromycotina</taxon>
        <taxon>Glomeromycetes</taxon>
        <taxon>Diversisporales</taxon>
        <taxon>Acaulosporaceae</taxon>
        <taxon>Acaulospora</taxon>
    </lineage>
</organism>
<protein>
    <submittedName>
        <fullName evidence="2">4216_t:CDS:1</fullName>
    </submittedName>
</protein>
<reference evidence="2" key="1">
    <citation type="submission" date="2021-06" db="EMBL/GenBank/DDBJ databases">
        <authorList>
            <person name="Kallberg Y."/>
            <person name="Tangrot J."/>
            <person name="Rosling A."/>
        </authorList>
    </citation>
    <scope>NUCLEOTIDE SEQUENCE</scope>
    <source>
        <strain evidence="2">CL551</strain>
    </source>
</reference>
<accession>A0A9N9B8K7</accession>
<dbReference type="OrthoDB" id="2418802at2759"/>
<keyword evidence="3" id="KW-1185">Reference proteome</keyword>
<dbReference type="AlphaFoldDB" id="A0A9N9B8K7"/>
<evidence type="ECO:0000313" key="2">
    <source>
        <dbReference type="EMBL" id="CAG8554663.1"/>
    </source>
</evidence>
<dbReference type="Proteomes" id="UP000789342">
    <property type="component" value="Unassembled WGS sequence"/>
</dbReference>
<keyword evidence="1" id="KW-0175">Coiled coil</keyword>
<name>A0A9N9B8K7_9GLOM</name>
<evidence type="ECO:0000313" key="3">
    <source>
        <dbReference type="Proteomes" id="UP000789342"/>
    </source>
</evidence>
<dbReference type="EMBL" id="CAJVPV010003562">
    <property type="protein sequence ID" value="CAG8554663.1"/>
    <property type="molecule type" value="Genomic_DNA"/>
</dbReference>
<dbReference type="Gene3D" id="1.10.287.1490">
    <property type="match status" value="1"/>
</dbReference>
<proteinExistence type="predicted"/>
<gene>
    <name evidence="2" type="ORF">AMORRO_LOCUS5735</name>
</gene>